<accession>A0A151JUN7</accession>
<dbReference type="EMBL" id="KQ981760">
    <property type="protein sequence ID" value="KYN36093.1"/>
    <property type="molecule type" value="Genomic_DNA"/>
</dbReference>
<protein>
    <submittedName>
        <fullName evidence="1">Uncharacterized protein</fullName>
    </submittedName>
</protein>
<keyword evidence="2" id="KW-1185">Reference proteome</keyword>
<reference evidence="1 2" key="1">
    <citation type="submission" date="2016-03" db="EMBL/GenBank/DDBJ databases">
        <title>Trachymyrmex septentrionalis WGS genome.</title>
        <authorList>
            <person name="Nygaard S."/>
            <person name="Hu H."/>
            <person name="Boomsma J."/>
            <person name="Zhang G."/>
        </authorList>
    </citation>
    <scope>NUCLEOTIDE SEQUENCE [LARGE SCALE GENOMIC DNA]</scope>
    <source>
        <strain evidence="1">Tsep2-gDNA-1</strain>
        <tissue evidence="1">Whole body</tissue>
    </source>
</reference>
<dbReference type="AlphaFoldDB" id="A0A151JUN7"/>
<gene>
    <name evidence="1" type="ORF">ALC56_09562</name>
</gene>
<sequence length="77" mass="9308">MVLTFVDLQGIFLMFCLFFTNMFIISLKSLCTFFVENVNADTLENLLKLFNQWTRFQSKEYMFLYTRCTCLLSYAYY</sequence>
<evidence type="ECO:0000313" key="2">
    <source>
        <dbReference type="Proteomes" id="UP000078541"/>
    </source>
</evidence>
<proteinExistence type="predicted"/>
<organism evidence="1 2">
    <name type="scientific">Trachymyrmex septentrionalis</name>
    <dbReference type="NCBI Taxonomy" id="34720"/>
    <lineage>
        <taxon>Eukaryota</taxon>
        <taxon>Metazoa</taxon>
        <taxon>Ecdysozoa</taxon>
        <taxon>Arthropoda</taxon>
        <taxon>Hexapoda</taxon>
        <taxon>Insecta</taxon>
        <taxon>Pterygota</taxon>
        <taxon>Neoptera</taxon>
        <taxon>Endopterygota</taxon>
        <taxon>Hymenoptera</taxon>
        <taxon>Apocrita</taxon>
        <taxon>Aculeata</taxon>
        <taxon>Formicoidea</taxon>
        <taxon>Formicidae</taxon>
        <taxon>Myrmicinae</taxon>
        <taxon>Trachymyrmex</taxon>
    </lineage>
</organism>
<name>A0A151JUN7_9HYME</name>
<dbReference type="Proteomes" id="UP000078541">
    <property type="component" value="Unassembled WGS sequence"/>
</dbReference>
<evidence type="ECO:0000313" key="1">
    <source>
        <dbReference type="EMBL" id="KYN36093.1"/>
    </source>
</evidence>